<name>A0A9P1BQI1_9DINO</name>
<dbReference type="AlphaFoldDB" id="A0A9P1BQI1"/>
<dbReference type="EMBL" id="CAMXCT020000336">
    <property type="protein sequence ID" value="CAL1130730.1"/>
    <property type="molecule type" value="Genomic_DNA"/>
</dbReference>
<proteinExistence type="predicted"/>
<reference evidence="1" key="1">
    <citation type="submission" date="2022-10" db="EMBL/GenBank/DDBJ databases">
        <authorList>
            <person name="Chen Y."/>
            <person name="Dougan E. K."/>
            <person name="Chan C."/>
            <person name="Rhodes N."/>
            <person name="Thang M."/>
        </authorList>
    </citation>
    <scope>NUCLEOTIDE SEQUENCE</scope>
</reference>
<comment type="caution">
    <text evidence="1">The sequence shown here is derived from an EMBL/GenBank/DDBJ whole genome shotgun (WGS) entry which is preliminary data.</text>
</comment>
<evidence type="ECO:0000313" key="4">
    <source>
        <dbReference type="Proteomes" id="UP001152797"/>
    </source>
</evidence>
<sequence>MKRPSVGKQRILPSQTVVIYGIDFSGAADAGKKMFVAKCALLKKPPDLTLLVHSVLPARQLPGGGLSPQDATAAVRSELMAATKDQTVVVGVDSPPAIAKEFMTGNWTTWARRFSKIYQTPDAFREATSVFDGIKRREPKRRTDVEHKTPLPPQNLRMYKQTWWAIQGIFAPLSQQGFCVVPCMDFSGSHVLMESCPASVLKRLELYTEPYKGKTAKHGRRRRVILDRLKRGVPIGRNSKSLLSVQMADPKLLPALVADSGADALDAVLAALGAACSISREDFPAPEDGKMLDIYKLEACVYC</sequence>
<dbReference type="EMBL" id="CAMXCT030000336">
    <property type="protein sequence ID" value="CAL4764667.1"/>
    <property type="molecule type" value="Genomic_DNA"/>
</dbReference>
<protein>
    <submittedName>
        <fullName evidence="3">DUF429 domain-containing protein</fullName>
    </submittedName>
</protein>
<dbReference type="OrthoDB" id="431089at2759"/>
<keyword evidence="4" id="KW-1185">Reference proteome</keyword>
<organism evidence="1">
    <name type="scientific">Cladocopium goreaui</name>
    <dbReference type="NCBI Taxonomy" id="2562237"/>
    <lineage>
        <taxon>Eukaryota</taxon>
        <taxon>Sar</taxon>
        <taxon>Alveolata</taxon>
        <taxon>Dinophyceae</taxon>
        <taxon>Suessiales</taxon>
        <taxon>Symbiodiniaceae</taxon>
        <taxon>Cladocopium</taxon>
    </lineage>
</organism>
<gene>
    <name evidence="1" type="ORF">C1SCF055_LOCUS5502</name>
</gene>
<dbReference type="Proteomes" id="UP001152797">
    <property type="component" value="Unassembled WGS sequence"/>
</dbReference>
<accession>A0A9P1BQI1</accession>
<dbReference type="EMBL" id="CAMXCT010000336">
    <property type="protein sequence ID" value="CAI3977355.1"/>
    <property type="molecule type" value="Genomic_DNA"/>
</dbReference>
<evidence type="ECO:0000313" key="3">
    <source>
        <dbReference type="EMBL" id="CAL4764667.1"/>
    </source>
</evidence>
<evidence type="ECO:0000313" key="2">
    <source>
        <dbReference type="EMBL" id="CAL1130730.1"/>
    </source>
</evidence>
<reference evidence="2" key="2">
    <citation type="submission" date="2024-04" db="EMBL/GenBank/DDBJ databases">
        <authorList>
            <person name="Chen Y."/>
            <person name="Shah S."/>
            <person name="Dougan E. K."/>
            <person name="Thang M."/>
            <person name="Chan C."/>
        </authorList>
    </citation>
    <scope>NUCLEOTIDE SEQUENCE [LARGE SCALE GENOMIC DNA]</scope>
</reference>
<evidence type="ECO:0000313" key="1">
    <source>
        <dbReference type="EMBL" id="CAI3977355.1"/>
    </source>
</evidence>